<feature type="region of interest" description="Disordered" evidence="1">
    <location>
        <begin position="1"/>
        <end position="21"/>
    </location>
</feature>
<dbReference type="Proteomes" id="UP000283383">
    <property type="component" value="Unassembled WGS sequence"/>
</dbReference>
<feature type="non-terminal residue" evidence="2">
    <location>
        <position position="164"/>
    </location>
</feature>
<reference evidence="2 3" key="1">
    <citation type="journal article" date="2018" name="BMC Genomics">
        <title>Comparative genome analyses reveal sequence features reflecting distinct modes of host-adaptation between dicot and monocot powdery mildew.</title>
        <authorList>
            <person name="Wu Y."/>
            <person name="Ma X."/>
            <person name="Pan Z."/>
            <person name="Kale S.D."/>
            <person name="Song Y."/>
            <person name="King H."/>
            <person name="Zhang Q."/>
            <person name="Presley C."/>
            <person name="Deng X."/>
            <person name="Wei C.I."/>
            <person name="Xiao S."/>
        </authorList>
    </citation>
    <scope>NUCLEOTIDE SEQUENCE [LARGE SCALE GENOMIC DNA]</scope>
    <source>
        <strain evidence="2">UMSG3</strain>
    </source>
</reference>
<name>A0A420H8I8_9PEZI</name>
<proteinExistence type="predicted"/>
<evidence type="ECO:0000313" key="3">
    <source>
        <dbReference type="Proteomes" id="UP000283383"/>
    </source>
</evidence>
<gene>
    <name evidence="2" type="ORF">GcM3_216051</name>
</gene>
<dbReference type="AlphaFoldDB" id="A0A420H8I8"/>
<protein>
    <submittedName>
        <fullName evidence="2">Uncharacterized protein</fullName>
    </submittedName>
</protein>
<organism evidence="2 3">
    <name type="scientific">Golovinomyces cichoracearum</name>
    <dbReference type="NCBI Taxonomy" id="62708"/>
    <lineage>
        <taxon>Eukaryota</taxon>
        <taxon>Fungi</taxon>
        <taxon>Dikarya</taxon>
        <taxon>Ascomycota</taxon>
        <taxon>Pezizomycotina</taxon>
        <taxon>Leotiomycetes</taxon>
        <taxon>Erysiphales</taxon>
        <taxon>Erysiphaceae</taxon>
        <taxon>Golovinomyces</taxon>
    </lineage>
</organism>
<dbReference type="EMBL" id="MCBQ01021621">
    <property type="protein sequence ID" value="RKF53746.1"/>
    <property type="molecule type" value="Genomic_DNA"/>
</dbReference>
<comment type="caution">
    <text evidence="2">The sequence shown here is derived from an EMBL/GenBank/DDBJ whole genome shotgun (WGS) entry which is preliminary data.</text>
</comment>
<keyword evidence="3" id="KW-1185">Reference proteome</keyword>
<sequence length="164" mass="19296">MADDKSDTAQPEFEGQSQAYTRATNNTFDPIELGWDSGDFKPTTATKSELRAYLEWRINEYKQKHYSGYIMWETLYEYFENWTADKLLKAGRDLCRDLCEVLIQRGVKVEENSRIAIPERIYKAIITEYNQYIVPQVPTENIEEFLGKLNRQSYENDIVGNNER</sequence>
<accession>A0A420H8I8</accession>
<evidence type="ECO:0000313" key="2">
    <source>
        <dbReference type="EMBL" id="RKF53746.1"/>
    </source>
</evidence>
<evidence type="ECO:0000256" key="1">
    <source>
        <dbReference type="SAM" id="MobiDB-lite"/>
    </source>
</evidence>